<dbReference type="PROSITE" id="PS50893">
    <property type="entry name" value="ABC_TRANSPORTER_2"/>
    <property type="match status" value="1"/>
</dbReference>
<dbReference type="PANTHER" id="PTHR24220">
    <property type="entry name" value="IMPORT ATP-BINDING PROTEIN"/>
    <property type="match status" value="1"/>
</dbReference>
<accession>A0A7H0VJT6</accession>
<gene>
    <name evidence="4" type="ORF">H4K34_01145</name>
</gene>
<dbReference type="AlphaFoldDB" id="A0A7H0VJT6"/>
<dbReference type="EMBL" id="CP060139">
    <property type="protein sequence ID" value="QNR25984.1"/>
    <property type="molecule type" value="Genomic_DNA"/>
</dbReference>
<dbReference type="PROSITE" id="PS00211">
    <property type="entry name" value="ABC_TRANSPORTER_1"/>
    <property type="match status" value="1"/>
</dbReference>
<evidence type="ECO:0000313" key="4">
    <source>
        <dbReference type="EMBL" id="QNR25984.1"/>
    </source>
</evidence>
<sequence>MLQSSELKYSYPTTETFSFPDIGINKGEAALLLGPSGSGKSTLLHLLAGLLSAQSGSVSIMGTDLKRMGEREKEKFRAQHIGLVFQRPFFLPYLNLEENLQLSARYQGSKVDQDWINHLFEQLQISHLKFKKPADCSLGEQQRASIARSLLQKPALILADEPSSALDDHNASKVGELLLSVVENFESALLVVTHDQRLKDRIPKSYSL</sequence>
<evidence type="ECO:0000256" key="1">
    <source>
        <dbReference type="ARBA" id="ARBA00022741"/>
    </source>
</evidence>
<dbReference type="Gene3D" id="3.40.50.300">
    <property type="entry name" value="P-loop containing nucleotide triphosphate hydrolases"/>
    <property type="match status" value="1"/>
</dbReference>
<dbReference type="InterPro" id="IPR027417">
    <property type="entry name" value="P-loop_NTPase"/>
</dbReference>
<reference evidence="4 5" key="1">
    <citation type="submission" date="2020-08" db="EMBL/GenBank/DDBJ databases">
        <title>Croceimicrobium hydrocarbonivorans gen. nov., sp. nov., a novel marine bacterium isolated from a bacterial consortium that degrades polyethylene terephthalate.</title>
        <authorList>
            <person name="Liu R."/>
        </authorList>
    </citation>
    <scope>NUCLEOTIDE SEQUENCE [LARGE SCALE GENOMIC DNA]</scope>
    <source>
        <strain evidence="4 5">A20-9</strain>
    </source>
</reference>
<dbReference type="GO" id="GO:0016887">
    <property type="term" value="F:ATP hydrolysis activity"/>
    <property type="evidence" value="ECO:0007669"/>
    <property type="project" value="InterPro"/>
</dbReference>
<organism evidence="4 5">
    <name type="scientific">Croceimicrobium hydrocarbonivorans</name>
    <dbReference type="NCBI Taxonomy" id="2761580"/>
    <lineage>
        <taxon>Bacteria</taxon>
        <taxon>Pseudomonadati</taxon>
        <taxon>Bacteroidota</taxon>
        <taxon>Flavobacteriia</taxon>
        <taxon>Flavobacteriales</taxon>
        <taxon>Owenweeksiaceae</taxon>
        <taxon>Croceimicrobium</taxon>
    </lineage>
</organism>
<dbReference type="KEGG" id="chyd:H4K34_01145"/>
<dbReference type="Pfam" id="PF00005">
    <property type="entry name" value="ABC_tran"/>
    <property type="match status" value="1"/>
</dbReference>
<dbReference type="Proteomes" id="UP000516305">
    <property type="component" value="Chromosome"/>
</dbReference>
<proteinExistence type="predicted"/>
<dbReference type="GO" id="GO:0005886">
    <property type="term" value="C:plasma membrane"/>
    <property type="evidence" value="ECO:0007669"/>
    <property type="project" value="TreeGrafter"/>
</dbReference>
<keyword evidence="1" id="KW-0547">Nucleotide-binding</keyword>
<keyword evidence="2 4" id="KW-0067">ATP-binding</keyword>
<protein>
    <submittedName>
        <fullName evidence="4">ATP-binding cassette domain-containing protein</fullName>
    </submittedName>
</protein>
<evidence type="ECO:0000259" key="3">
    <source>
        <dbReference type="PROSITE" id="PS50893"/>
    </source>
</evidence>
<dbReference type="GO" id="GO:0005524">
    <property type="term" value="F:ATP binding"/>
    <property type="evidence" value="ECO:0007669"/>
    <property type="project" value="UniProtKB-KW"/>
</dbReference>
<dbReference type="InterPro" id="IPR003439">
    <property type="entry name" value="ABC_transporter-like_ATP-bd"/>
</dbReference>
<evidence type="ECO:0000256" key="2">
    <source>
        <dbReference type="ARBA" id="ARBA00022840"/>
    </source>
</evidence>
<dbReference type="InterPro" id="IPR015854">
    <property type="entry name" value="ABC_transpr_LolD-like"/>
</dbReference>
<keyword evidence="5" id="KW-1185">Reference proteome</keyword>
<feature type="domain" description="ABC transporter" evidence="3">
    <location>
        <begin position="2"/>
        <end position="206"/>
    </location>
</feature>
<dbReference type="InterPro" id="IPR017871">
    <property type="entry name" value="ABC_transporter-like_CS"/>
</dbReference>
<dbReference type="SMART" id="SM00382">
    <property type="entry name" value="AAA"/>
    <property type="match status" value="1"/>
</dbReference>
<dbReference type="InterPro" id="IPR003593">
    <property type="entry name" value="AAA+_ATPase"/>
</dbReference>
<dbReference type="GO" id="GO:0022857">
    <property type="term" value="F:transmembrane transporter activity"/>
    <property type="evidence" value="ECO:0007669"/>
    <property type="project" value="TreeGrafter"/>
</dbReference>
<dbReference type="SUPFAM" id="SSF52540">
    <property type="entry name" value="P-loop containing nucleoside triphosphate hydrolases"/>
    <property type="match status" value="1"/>
</dbReference>
<name>A0A7H0VJT6_9FLAO</name>
<evidence type="ECO:0000313" key="5">
    <source>
        <dbReference type="Proteomes" id="UP000516305"/>
    </source>
</evidence>
<dbReference type="PANTHER" id="PTHR24220:SF611">
    <property type="entry name" value="ATP-BINDING COMPONENT OF ABC TRANSPORTER-RELATED"/>
    <property type="match status" value="1"/>
</dbReference>